<dbReference type="Proteomes" id="UP000622653">
    <property type="component" value="Unassembled WGS sequence"/>
</dbReference>
<proteinExistence type="predicted"/>
<name>A0A8J7KH63_9BACL</name>
<dbReference type="RefSeq" id="WP_194562097.1">
    <property type="nucleotide sequence ID" value="NZ_JADKPV010000001.1"/>
</dbReference>
<organism evidence="1 2">
    <name type="scientific">Savagea serpentis</name>
    <dbReference type="NCBI Taxonomy" id="2785297"/>
    <lineage>
        <taxon>Bacteria</taxon>
        <taxon>Bacillati</taxon>
        <taxon>Bacillota</taxon>
        <taxon>Bacilli</taxon>
        <taxon>Bacillales</taxon>
        <taxon>Caryophanaceae</taxon>
        <taxon>Savagea</taxon>
    </lineage>
</organism>
<accession>A0A8J7KH63</accession>
<dbReference type="EMBL" id="JADKPV010000001">
    <property type="protein sequence ID" value="MBF4500668.1"/>
    <property type="molecule type" value="Genomic_DNA"/>
</dbReference>
<protein>
    <submittedName>
        <fullName evidence="1">Uncharacterized protein</fullName>
    </submittedName>
</protein>
<reference evidence="1" key="1">
    <citation type="submission" date="2020-11" db="EMBL/GenBank/DDBJ databases">
        <title>Multidrug resistant novel bacterium Savagea serpentis sp. nov., isolated from the scats of a vine snake (Ahaetulla nasuta).</title>
        <authorList>
            <person name="Venkata Ramana V."/>
            <person name="Vikas Patil S."/>
            <person name="Yogita Lugani V."/>
        </authorList>
    </citation>
    <scope>NUCLEOTIDE SEQUENCE</scope>
    <source>
        <strain evidence="1">SN6</strain>
    </source>
</reference>
<keyword evidence="2" id="KW-1185">Reference proteome</keyword>
<comment type="caution">
    <text evidence="1">The sequence shown here is derived from an EMBL/GenBank/DDBJ whole genome shotgun (WGS) entry which is preliminary data.</text>
</comment>
<evidence type="ECO:0000313" key="2">
    <source>
        <dbReference type="Proteomes" id="UP000622653"/>
    </source>
</evidence>
<evidence type="ECO:0000313" key="1">
    <source>
        <dbReference type="EMBL" id="MBF4500668.1"/>
    </source>
</evidence>
<dbReference type="AlphaFoldDB" id="A0A8J7KH63"/>
<gene>
    <name evidence="1" type="ORF">IRY55_04755</name>
</gene>
<sequence>MLTKLAHLLRATCEDGIVKKDGEEIGIYEYREDAPYPLLYYMATTDVPMQEQLDRETLERRGRESLMHLYGDYVTTSTDVTSVRVDDQYYVTLHFMHEQQRLESYGFGIVLRLDGVIEMISAPSVAYEIVPSHVHTTPKQLATRVAEATKWTLRWLYVSQNDFVGGDDAYHLVYDVSYGMPVVEMNGEVQNPAVSELTSEEERWGELTIEWIRTHIHDATLRVEHVLIEEEIVHVHVSRTYKQLPVGDSMLVQWNQPLQKVEEAHMTHALYDPIDECAEPLVSLEDVKAKWREDLRYEYVWFPTEEVEKEGQIVQQFEQSFIQLNPPHTGNIQAYDAKTGAVIRYKLN</sequence>